<evidence type="ECO:0000313" key="3">
    <source>
        <dbReference type="Proteomes" id="UP000806522"/>
    </source>
</evidence>
<dbReference type="EMBL" id="SUYC01000014">
    <property type="protein sequence ID" value="MBE6271568.1"/>
    <property type="molecule type" value="Genomic_DNA"/>
</dbReference>
<dbReference type="InterPro" id="IPR003961">
    <property type="entry name" value="FN3_dom"/>
</dbReference>
<protein>
    <recommendedName>
        <fullName evidence="1">Fibronectin type-III domain-containing protein</fullName>
    </recommendedName>
</protein>
<evidence type="ECO:0000259" key="1">
    <source>
        <dbReference type="PROSITE" id="PS50853"/>
    </source>
</evidence>
<dbReference type="Gene3D" id="2.60.40.10">
    <property type="entry name" value="Immunoglobulins"/>
    <property type="match status" value="1"/>
</dbReference>
<dbReference type="InterPro" id="IPR013783">
    <property type="entry name" value="Ig-like_fold"/>
</dbReference>
<dbReference type="Proteomes" id="UP000806522">
    <property type="component" value="Unassembled WGS sequence"/>
</dbReference>
<dbReference type="AlphaFoldDB" id="A0A9D5P1J8"/>
<accession>A0A9D5P1J8</accession>
<proteinExistence type="predicted"/>
<name>A0A9D5P1J8_XYLRU</name>
<dbReference type="InterPro" id="IPR036116">
    <property type="entry name" value="FN3_sf"/>
</dbReference>
<feature type="domain" description="Fibronectin type-III" evidence="1">
    <location>
        <begin position="361"/>
        <end position="463"/>
    </location>
</feature>
<evidence type="ECO:0000313" key="2">
    <source>
        <dbReference type="EMBL" id="MBE6271568.1"/>
    </source>
</evidence>
<dbReference type="PROSITE" id="PS50853">
    <property type="entry name" value="FN3"/>
    <property type="match status" value="1"/>
</dbReference>
<sequence>MNFTTQQISGLMGRVWLIAMFMYGFAVTSCSSDNDAKEHDGKYIVTNPITTVGVTYAELSGEFYISNLPSAYANGQAMQLGVEMSTSERFEIDNRLSGYTNELQGGHFVATALGLEPSTKYYVRTFVEVGPTRLYGETQSFTTQPMELIVTAGDAAEVSFDQASVEVNFTAAPPSSPLEQINYGVIYSTDKSRFDKPSGMLDRNDVENNNIQVETIAYRGPVSQQVVLKKLESNTTYYYCACALAGQYFSYQLGPVKSFTTGSRDELMSIDAINVGFVVGEFTGTTKLSPSLKGVSYKLMYQQLDTEWDIVFDAPMTVNGNQLSAVLNTLHTGQRYLCWITAMQNNQVIGESERKEFKTGDPADCILLDEATNVTATTATITCRLDAEGYESNTNCSIYYGRDKNNLINSDLAVKKGDHMEITLKNLKPNTTYYYCAQALCTLAIGRADWYKSQVKSFTTSPE</sequence>
<gene>
    <name evidence="2" type="ORF">E7101_11560</name>
</gene>
<organism evidence="2 3">
    <name type="scientific">Xylanibacter ruminicola</name>
    <name type="common">Prevotella ruminicola</name>
    <dbReference type="NCBI Taxonomy" id="839"/>
    <lineage>
        <taxon>Bacteria</taxon>
        <taxon>Pseudomonadati</taxon>
        <taxon>Bacteroidota</taxon>
        <taxon>Bacteroidia</taxon>
        <taxon>Bacteroidales</taxon>
        <taxon>Prevotellaceae</taxon>
        <taxon>Xylanibacter</taxon>
    </lineage>
</organism>
<reference evidence="2" key="1">
    <citation type="submission" date="2019-04" db="EMBL/GenBank/DDBJ databases">
        <title>Evolution of Biomass-Degrading Anaerobic Consortia Revealed by Metagenomics.</title>
        <authorList>
            <person name="Peng X."/>
        </authorList>
    </citation>
    <scope>NUCLEOTIDE SEQUENCE</scope>
    <source>
        <strain evidence="2">SIG140</strain>
    </source>
</reference>
<dbReference type="SUPFAM" id="SSF49265">
    <property type="entry name" value="Fibronectin type III"/>
    <property type="match status" value="1"/>
</dbReference>
<comment type="caution">
    <text evidence="2">The sequence shown here is derived from an EMBL/GenBank/DDBJ whole genome shotgun (WGS) entry which is preliminary data.</text>
</comment>